<gene>
    <name evidence="1" type="ORF">GCM10011516_14790</name>
</gene>
<evidence type="ECO:0000313" key="1">
    <source>
        <dbReference type="EMBL" id="GGE18209.1"/>
    </source>
</evidence>
<dbReference type="EMBL" id="BMKM01000003">
    <property type="protein sequence ID" value="GGE18209.1"/>
    <property type="molecule type" value="Genomic_DNA"/>
</dbReference>
<accession>A0A8H9FY47</accession>
<keyword evidence="2" id="KW-1185">Reference proteome</keyword>
<reference evidence="1" key="2">
    <citation type="submission" date="2020-09" db="EMBL/GenBank/DDBJ databases">
        <authorList>
            <person name="Sun Q."/>
            <person name="Zhou Y."/>
        </authorList>
    </citation>
    <scope>NUCLEOTIDE SEQUENCE</scope>
    <source>
        <strain evidence="1">CGMCC 1.15966</strain>
    </source>
</reference>
<organism evidence="1 2">
    <name type="scientific">Sphingobacterium cellulitidis</name>
    <dbReference type="NCBI Taxonomy" id="1768011"/>
    <lineage>
        <taxon>Bacteria</taxon>
        <taxon>Pseudomonadati</taxon>
        <taxon>Bacteroidota</taxon>
        <taxon>Sphingobacteriia</taxon>
        <taxon>Sphingobacteriales</taxon>
        <taxon>Sphingobacteriaceae</taxon>
        <taxon>Sphingobacterium</taxon>
    </lineage>
</organism>
<dbReference type="AlphaFoldDB" id="A0A8H9FY47"/>
<protein>
    <submittedName>
        <fullName evidence="1">Uncharacterized protein</fullName>
    </submittedName>
</protein>
<dbReference type="Proteomes" id="UP000614460">
    <property type="component" value="Unassembled WGS sequence"/>
</dbReference>
<evidence type="ECO:0000313" key="2">
    <source>
        <dbReference type="Proteomes" id="UP000614460"/>
    </source>
</evidence>
<comment type="caution">
    <text evidence="1">The sequence shown here is derived from an EMBL/GenBank/DDBJ whole genome shotgun (WGS) entry which is preliminary data.</text>
</comment>
<name>A0A8H9FY47_9SPHI</name>
<proteinExistence type="predicted"/>
<reference evidence="1" key="1">
    <citation type="journal article" date="2014" name="Int. J. Syst. Evol. Microbiol.">
        <title>Complete genome sequence of Corynebacterium casei LMG S-19264T (=DSM 44701T), isolated from a smear-ripened cheese.</title>
        <authorList>
            <consortium name="US DOE Joint Genome Institute (JGI-PGF)"/>
            <person name="Walter F."/>
            <person name="Albersmeier A."/>
            <person name="Kalinowski J."/>
            <person name="Ruckert C."/>
        </authorList>
    </citation>
    <scope>NUCLEOTIDE SEQUENCE</scope>
    <source>
        <strain evidence="1">CGMCC 1.15966</strain>
    </source>
</reference>
<sequence length="91" mass="10702">MIRDVENLHNKIVSELLNITDDQGTVLRHVFEKFKDVQELIDPNRLRDFSYTMTEDYDLVLSRNNELEVINLIIHPEADFPLPIIHKEKGS</sequence>